<evidence type="ECO:0000256" key="3">
    <source>
        <dbReference type="RuleBase" id="RU000682"/>
    </source>
</evidence>
<dbReference type="Gene3D" id="1.10.10.60">
    <property type="entry name" value="Homeodomain-like"/>
    <property type="match status" value="1"/>
</dbReference>
<feature type="domain" description="Homeobox" evidence="5">
    <location>
        <begin position="177"/>
        <end position="233"/>
    </location>
</feature>
<dbReference type="AlphaFoldDB" id="A0AAD8DLF5"/>
<evidence type="ECO:0000256" key="4">
    <source>
        <dbReference type="SAM" id="MobiDB-lite"/>
    </source>
</evidence>
<keyword evidence="7" id="KW-1185">Reference proteome</keyword>
<feature type="compositionally biased region" description="Polar residues" evidence="4">
    <location>
        <begin position="37"/>
        <end position="47"/>
    </location>
</feature>
<accession>A0AAD8DLF5</accession>
<reference evidence="6" key="1">
    <citation type="submission" date="2023-03" db="EMBL/GenBank/DDBJ databases">
        <title>Chromosome-level genomes of two armyworms, Mythimna separata and Mythimna loreyi, provide insights into the biosynthesis and reception of sex pheromones.</title>
        <authorList>
            <person name="Zhao H."/>
        </authorList>
    </citation>
    <scope>NUCLEOTIDE SEQUENCE</scope>
    <source>
        <strain evidence="6">BeijingLab</strain>
        <tissue evidence="6">Pupa</tissue>
    </source>
</reference>
<dbReference type="PANTHER" id="PTHR46271:SF4">
    <property type="entry name" value="HOMEOBOX PROTEIN, PUTATIVE-RELATED"/>
    <property type="match status" value="1"/>
</dbReference>
<dbReference type="CDD" id="cd00086">
    <property type="entry name" value="homeodomain"/>
    <property type="match status" value="1"/>
</dbReference>
<feature type="region of interest" description="Disordered" evidence="4">
    <location>
        <begin position="1"/>
        <end position="47"/>
    </location>
</feature>
<dbReference type="GO" id="GO:0045944">
    <property type="term" value="P:positive regulation of transcription by RNA polymerase II"/>
    <property type="evidence" value="ECO:0007669"/>
    <property type="project" value="InterPro"/>
</dbReference>
<keyword evidence="2 3" id="KW-0371">Homeobox</keyword>
<feature type="compositionally biased region" description="Basic and acidic residues" evidence="4">
    <location>
        <begin position="113"/>
        <end position="125"/>
    </location>
</feature>
<evidence type="ECO:0000256" key="2">
    <source>
        <dbReference type="PROSITE-ProRule" id="PRU00108"/>
    </source>
</evidence>
<gene>
    <name evidence="6" type="ORF">PYW07_010392</name>
</gene>
<dbReference type="EMBL" id="JARGEI010000026">
    <property type="protein sequence ID" value="KAJ8708267.1"/>
    <property type="molecule type" value="Genomic_DNA"/>
</dbReference>
<dbReference type="SMART" id="SM00389">
    <property type="entry name" value="HOX"/>
    <property type="match status" value="1"/>
</dbReference>
<proteinExistence type="predicted"/>
<feature type="compositionally biased region" description="Polar residues" evidence="4">
    <location>
        <begin position="141"/>
        <end position="152"/>
    </location>
</feature>
<evidence type="ECO:0000313" key="6">
    <source>
        <dbReference type="EMBL" id="KAJ8708267.1"/>
    </source>
</evidence>
<evidence type="ECO:0000256" key="1">
    <source>
        <dbReference type="ARBA" id="ARBA00004123"/>
    </source>
</evidence>
<sequence>MDASDERYYGNQTPDRSDTNSPRSQMSSPNSNSSINVTDQSISLSQHQQNLETLNRMGMFFHAQQMHLTQSFDAVKSRLGLTQVSTSVNPGPRHTIDAILGLNGQRQVTRVQSEFEQRREERECETVPVSPGAVESAGEGSCNSNDGYSQRTPTDDKSPPGSDDESTRPGSAADNKKKHRRNRTTFTTYQLHELERAFEKSHYPDVYSREELAMKVNLPEVRVQSNFWQRIIA</sequence>
<protein>
    <recommendedName>
        <fullName evidence="5">Homeobox domain-containing protein</fullName>
    </recommendedName>
</protein>
<organism evidence="6 7">
    <name type="scientific">Mythimna separata</name>
    <name type="common">Oriental armyworm</name>
    <name type="synonym">Pseudaletia separata</name>
    <dbReference type="NCBI Taxonomy" id="271217"/>
    <lineage>
        <taxon>Eukaryota</taxon>
        <taxon>Metazoa</taxon>
        <taxon>Ecdysozoa</taxon>
        <taxon>Arthropoda</taxon>
        <taxon>Hexapoda</taxon>
        <taxon>Insecta</taxon>
        <taxon>Pterygota</taxon>
        <taxon>Neoptera</taxon>
        <taxon>Endopterygota</taxon>
        <taxon>Lepidoptera</taxon>
        <taxon>Glossata</taxon>
        <taxon>Ditrysia</taxon>
        <taxon>Noctuoidea</taxon>
        <taxon>Noctuidae</taxon>
        <taxon>Noctuinae</taxon>
        <taxon>Hadenini</taxon>
        <taxon>Mythimna</taxon>
    </lineage>
</organism>
<dbReference type="PANTHER" id="PTHR46271">
    <property type="entry name" value="HOMEOBOX PROTEIN, PUTATIVE-RELATED"/>
    <property type="match status" value="1"/>
</dbReference>
<evidence type="ECO:0000313" key="7">
    <source>
        <dbReference type="Proteomes" id="UP001231518"/>
    </source>
</evidence>
<feature type="region of interest" description="Disordered" evidence="4">
    <location>
        <begin position="113"/>
        <end position="185"/>
    </location>
</feature>
<keyword evidence="2 3" id="KW-0238">DNA-binding</keyword>
<dbReference type="InterPro" id="IPR009057">
    <property type="entry name" value="Homeodomain-like_sf"/>
</dbReference>
<dbReference type="GO" id="GO:0005634">
    <property type="term" value="C:nucleus"/>
    <property type="evidence" value="ECO:0007669"/>
    <property type="project" value="UniProtKB-SubCell"/>
</dbReference>
<dbReference type="PROSITE" id="PS50071">
    <property type="entry name" value="HOMEOBOX_2"/>
    <property type="match status" value="1"/>
</dbReference>
<dbReference type="GO" id="GO:0000978">
    <property type="term" value="F:RNA polymerase II cis-regulatory region sequence-specific DNA binding"/>
    <property type="evidence" value="ECO:0007669"/>
    <property type="project" value="TreeGrafter"/>
</dbReference>
<comment type="subcellular location">
    <subcellularLocation>
        <location evidence="1 2 3">Nucleus</location>
    </subcellularLocation>
</comment>
<dbReference type="Pfam" id="PF00046">
    <property type="entry name" value="Homeodomain"/>
    <property type="match status" value="1"/>
</dbReference>
<dbReference type="Proteomes" id="UP001231518">
    <property type="component" value="Chromosome 25"/>
</dbReference>
<comment type="caution">
    <text evidence="6">The sequence shown here is derived from an EMBL/GenBank/DDBJ whole genome shotgun (WGS) entry which is preliminary data.</text>
</comment>
<dbReference type="InterPro" id="IPR043562">
    <property type="entry name" value="RAX/RAX2"/>
</dbReference>
<dbReference type="InterPro" id="IPR001356">
    <property type="entry name" value="HD"/>
</dbReference>
<feature type="compositionally biased region" description="Low complexity" evidence="4">
    <location>
        <begin position="20"/>
        <end position="36"/>
    </location>
</feature>
<name>A0AAD8DLF5_MYTSE</name>
<keyword evidence="2 3" id="KW-0539">Nucleus</keyword>
<dbReference type="SUPFAM" id="SSF46689">
    <property type="entry name" value="Homeodomain-like"/>
    <property type="match status" value="1"/>
</dbReference>
<dbReference type="GO" id="GO:0000981">
    <property type="term" value="F:DNA-binding transcription factor activity, RNA polymerase II-specific"/>
    <property type="evidence" value="ECO:0007669"/>
    <property type="project" value="InterPro"/>
</dbReference>
<evidence type="ECO:0000259" key="5">
    <source>
        <dbReference type="PROSITE" id="PS50071"/>
    </source>
</evidence>